<comment type="caution">
    <text evidence="2">The sequence shown here is derived from an EMBL/GenBank/DDBJ whole genome shotgun (WGS) entry which is preliminary data.</text>
</comment>
<evidence type="ECO:0008006" key="4">
    <source>
        <dbReference type="Google" id="ProtNLM"/>
    </source>
</evidence>
<dbReference type="Proteomes" id="UP001345219">
    <property type="component" value="Chromosome 9"/>
</dbReference>
<protein>
    <recommendedName>
        <fullName evidence="4">Choline kinase 2</fullName>
    </recommendedName>
</protein>
<evidence type="ECO:0000313" key="3">
    <source>
        <dbReference type="Proteomes" id="UP001345219"/>
    </source>
</evidence>
<dbReference type="GO" id="GO:0005737">
    <property type="term" value="C:cytoplasm"/>
    <property type="evidence" value="ECO:0007669"/>
    <property type="project" value="TreeGrafter"/>
</dbReference>
<dbReference type="CDD" id="cd05157">
    <property type="entry name" value="ETNK_euk"/>
    <property type="match status" value="1"/>
</dbReference>
<keyword evidence="3" id="KW-1185">Reference proteome</keyword>
<dbReference type="PANTHER" id="PTHR22603:SF81">
    <property type="entry name" value="CHOLINE KINASE 2-RELATED"/>
    <property type="match status" value="1"/>
</dbReference>
<organism evidence="2 3">
    <name type="scientific">Trapa incisa</name>
    <dbReference type="NCBI Taxonomy" id="236973"/>
    <lineage>
        <taxon>Eukaryota</taxon>
        <taxon>Viridiplantae</taxon>
        <taxon>Streptophyta</taxon>
        <taxon>Embryophyta</taxon>
        <taxon>Tracheophyta</taxon>
        <taxon>Spermatophyta</taxon>
        <taxon>Magnoliopsida</taxon>
        <taxon>eudicotyledons</taxon>
        <taxon>Gunneridae</taxon>
        <taxon>Pentapetalae</taxon>
        <taxon>rosids</taxon>
        <taxon>malvids</taxon>
        <taxon>Myrtales</taxon>
        <taxon>Lythraceae</taxon>
        <taxon>Trapa</taxon>
    </lineage>
</organism>
<proteinExistence type="inferred from homology"/>
<name>A0AAN7GMD7_9MYRT</name>
<dbReference type="Gene3D" id="3.30.200.20">
    <property type="entry name" value="Phosphorylase Kinase, domain 1"/>
    <property type="match status" value="1"/>
</dbReference>
<dbReference type="Pfam" id="PF01633">
    <property type="entry name" value="Choline_kinase"/>
    <property type="match status" value="1"/>
</dbReference>
<accession>A0AAN7GMD7</accession>
<dbReference type="GO" id="GO:0004305">
    <property type="term" value="F:ethanolamine kinase activity"/>
    <property type="evidence" value="ECO:0007669"/>
    <property type="project" value="TreeGrafter"/>
</dbReference>
<dbReference type="Gene3D" id="3.90.1200.10">
    <property type="match status" value="1"/>
</dbReference>
<comment type="similarity">
    <text evidence="1">Belongs to the choline/ethanolamine kinase family.</text>
</comment>
<dbReference type="PANTHER" id="PTHR22603">
    <property type="entry name" value="CHOLINE/ETHANOALAMINE KINASE"/>
    <property type="match status" value="1"/>
</dbReference>
<gene>
    <name evidence="2" type="ORF">SAY87_011066</name>
</gene>
<dbReference type="AlphaFoldDB" id="A0AAN7GMD7"/>
<dbReference type="EMBL" id="JAXIOK010000022">
    <property type="protein sequence ID" value="KAK4744754.1"/>
    <property type="molecule type" value="Genomic_DNA"/>
</dbReference>
<dbReference type="InterPro" id="IPR011009">
    <property type="entry name" value="Kinase-like_dom_sf"/>
</dbReference>
<dbReference type="GO" id="GO:0006646">
    <property type="term" value="P:phosphatidylethanolamine biosynthetic process"/>
    <property type="evidence" value="ECO:0007669"/>
    <property type="project" value="TreeGrafter"/>
</dbReference>
<dbReference type="SUPFAM" id="SSF56112">
    <property type="entry name" value="Protein kinase-like (PK-like)"/>
    <property type="match status" value="1"/>
</dbReference>
<evidence type="ECO:0000256" key="1">
    <source>
        <dbReference type="ARBA" id="ARBA00038211"/>
    </source>
</evidence>
<evidence type="ECO:0000313" key="2">
    <source>
        <dbReference type="EMBL" id="KAK4744754.1"/>
    </source>
</evidence>
<reference evidence="2 3" key="1">
    <citation type="journal article" date="2023" name="Hortic Res">
        <title>Pangenome of water caltrop reveals structural variations and asymmetric subgenome divergence after allopolyploidization.</title>
        <authorList>
            <person name="Zhang X."/>
            <person name="Chen Y."/>
            <person name="Wang L."/>
            <person name="Yuan Y."/>
            <person name="Fang M."/>
            <person name="Shi L."/>
            <person name="Lu R."/>
            <person name="Comes H.P."/>
            <person name="Ma Y."/>
            <person name="Chen Y."/>
            <person name="Huang G."/>
            <person name="Zhou Y."/>
            <person name="Zheng Z."/>
            <person name="Qiu Y."/>
        </authorList>
    </citation>
    <scope>NUCLEOTIDE SEQUENCE [LARGE SCALE GENOMIC DNA]</scope>
    <source>
        <tissue evidence="2">Roots</tissue>
    </source>
</reference>
<dbReference type="GO" id="GO:0004103">
    <property type="term" value="F:choline kinase activity"/>
    <property type="evidence" value="ECO:0007669"/>
    <property type="project" value="TreeGrafter"/>
</dbReference>
<sequence>MFIPIQRLTLFLRKSINSAEGGAPLTSVRPPNQLKSLRTRVYSSQPPLLLQPDGTLCCRRSWPATYHALRSSDRIRCFSEEHLAGTLSGRYFIRRSSFAMGGTVENTEASGTRLPVEAKKILHSLASNWEDVRDPNALQVTQLKGAMTNAVFQIKWPTETGKVSRKVLVRIYGEGVEVFFDRDNEIRTFEFMSKHGQGPRLMGRFSNGRIEEFIHARTLSAADLRDPETSARIASKMEEFHALDMPGLKRVTLWDRLKKWIQTAKDMATPEEAKAVCLDAIEGEIFLLQRELEEDNRIGFCHNDLQYGNIMMDEETRMLTIIDYEYSSYNPIAFDLANHFCEMTADYHTETPHILDYGNYPGLEERRIFVHTYLSSSGKVPGDDEVNQLIGDIEKYTLASHLFWGLWGIISEHVNEIDFDYIEYAKQRFNQYWSRRKELLK</sequence>